<dbReference type="AlphaFoldDB" id="A0A3N1GEN1"/>
<protein>
    <submittedName>
        <fullName evidence="2">Uncharacterized protein</fullName>
    </submittedName>
</protein>
<reference evidence="2 3" key="1">
    <citation type="submission" date="2018-11" db="EMBL/GenBank/DDBJ databases">
        <title>Sequencing the genomes of 1000 actinobacteria strains.</title>
        <authorList>
            <person name="Klenk H.-P."/>
        </authorList>
    </citation>
    <scope>NUCLEOTIDE SEQUENCE [LARGE SCALE GENOMIC DNA]</scope>
    <source>
        <strain evidence="2 3">DSM 43634</strain>
    </source>
</reference>
<accession>A0A3N1GEN1</accession>
<comment type="caution">
    <text evidence="2">The sequence shown here is derived from an EMBL/GenBank/DDBJ whole genome shotgun (WGS) entry which is preliminary data.</text>
</comment>
<sequence>MWRKRMPWARVPLRRGTDRVQAWLTLVLVMTMLFAAPWTAWWAARTTYRDVERAVAWERQHRLPATATLVEDASVQDGHGWSATGTVPVRSRWTGPDGTIGSGEVSAPAGARAGSTVPIWLDDHGQVVPQPAPRSAVADATLAAVLAGGAVVTGLGGVRRIVIWRLDRRRLRSWEAEWLVVGPQWTRR</sequence>
<dbReference type="PANTHER" id="PTHR42305:SF1">
    <property type="entry name" value="MEMBRANE PROTEIN RV1733C-RELATED"/>
    <property type="match status" value="1"/>
</dbReference>
<feature type="transmembrane region" description="Helical" evidence="1">
    <location>
        <begin position="20"/>
        <end position="44"/>
    </location>
</feature>
<evidence type="ECO:0000313" key="3">
    <source>
        <dbReference type="Proteomes" id="UP000271683"/>
    </source>
</evidence>
<dbReference type="Proteomes" id="UP000271683">
    <property type="component" value="Unassembled WGS sequence"/>
</dbReference>
<keyword evidence="1" id="KW-1133">Transmembrane helix</keyword>
<dbReference type="OrthoDB" id="4213157at2"/>
<keyword evidence="1" id="KW-0812">Transmembrane</keyword>
<evidence type="ECO:0000256" key="1">
    <source>
        <dbReference type="SAM" id="Phobius"/>
    </source>
</evidence>
<dbReference type="InterPro" id="IPR039708">
    <property type="entry name" value="MT1774/Rv1733c-like"/>
</dbReference>
<name>A0A3N1GEN1_9ACTN</name>
<feature type="transmembrane region" description="Helical" evidence="1">
    <location>
        <begin position="140"/>
        <end position="162"/>
    </location>
</feature>
<proteinExistence type="predicted"/>
<dbReference type="PANTHER" id="PTHR42305">
    <property type="entry name" value="MEMBRANE PROTEIN RV1733C-RELATED"/>
    <property type="match status" value="1"/>
</dbReference>
<keyword evidence="1" id="KW-0472">Membrane</keyword>
<dbReference type="RefSeq" id="WP_084557908.1">
    <property type="nucleotide sequence ID" value="NZ_RJKL01000001.1"/>
</dbReference>
<gene>
    <name evidence="2" type="ORF">EDD30_1502</name>
</gene>
<organism evidence="2 3">
    <name type="scientific">Couchioplanes caeruleus</name>
    <dbReference type="NCBI Taxonomy" id="56438"/>
    <lineage>
        <taxon>Bacteria</taxon>
        <taxon>Bacillati</taxon>
        <taxon>Actinomycetota</taxon>
        <taxon>Actinomycetes</taxon>
        <taxon>Micromonosporales</taxon>
        <taxon>Micromonosporaceae</taxon>
        <taxon>Couchioplanes</taxon>
    </lineage>
</organism>
<evidence type="ECO:0000313" key="2">
    <source>
        <dbReference type="EMBL" id="ROP28730.1"/>
    </source>
</evidence>
<dbReference type="EMBL" id="RJKL01000001">
    <property type="protein sequence ID" value="ROP28730.1"/>
    <property type="molecule type" value="Genomic_DNA"/>
</dbReference>